<protein>
    <recommendedName>
        <fullName evidence="3">CU044_5270 family protein</fullName>
    </recommendedName>
</protein>
<evidence type="ECO:0008006" key="3">
    <source>
        <dbReference type="Google" id="ProtNLM"/>
    </source>
</evidence>
<dbReference type="EMBL" id="BOQN01000076">
    <property type="protein sequence ID" value="GIM94122.1"/>
    <property type="molecule type" value="Genomic_DNA"/>
</dbReference>
<dbReference type="InterPro" id="IPR047789">
    <property type="entry name" value="CU044_5270-like"/>
</dbReference>
<evidence type="ECO:0000313" key="1">
    <source>
        <dbReference type="EMBL" id="GIM94122.1"/>
    </source>
</evidence>
<sequence>MNDLELVERFRADLPPADPAALSRARARMFHTPPPPRRRWAWGLVPAGALAAAVTVAVVTARPEDPAPTAVPTAPTTSAPVTAIDAAGVFRLAAAEARTQPALVAKPGQFVYVESIDATDNVENLETKPTWVPPKEINRKIWLAADGVKAGLLRTTVVKTGEVNEMPLDGRTAPAYVTDLPTDSKKMRDWLYSGPDTGNGADATAWNKIGDTLREQYLPPDAQAAIFEAAATIPGTTLVKQADVAGRKGIAVSRLADSKDVRFDYIFDARTYDFLGERVVVVGDLKPYPKGVVSRWTAQLRVAIVDRAGQLP</sequence>
<accession>A0A919TFD9</accession>
<gene>
    <name evidence="1" type="ORF">Ato02nite_059150</name>
</gene>
<name>A0A919TFD9_9ACTN</name>
<dbReference type="RefSeq" id="WP_213009917.1">
    <property type="nucleotide sequence ID" value="NZ_BOQN01000076.1"/>
</dbReference>
<keyword evidence="2" id="KW-1185">Reference proteome</keyword>
<proteinExistence type="predicted"/>
<organism evidence="1 2">
    <name type="scientific">Paractinoplanes toevensis</name>
    <dbReference type="NCBI Taxonomy" id="571911"/>
    <lineage>
        <taxon>Bacteria</taxon>
        <taxon>Bacillati</taxon>
        <taxon>Actinomycetota</taxon>
        <taxon>Actinomycetes</taxon>
        <taxon>Micromonosporales</taxon>
        <taxon>Micromonosporaceae</taxon>
        <taxon>Paractinoplanes</taxon>
    </lineage>
</organism>
<dbReference type="NCBIfam" id="NF038083">
    <property type="entry name" value="CU044_5270_fam"/>
    <property type="match status" value="1"/>
</dbReference>
<reference evidence="1 2" key="1">
    <citation type="submission" date="2021-03" db="EMBL/GenBank/DDBJ databases">
        <title>Whole genome shotgun sequence of Actinoplanes toevensis NBRC 105298.</title>
        <authorList>
            <person name="Komaki H."/>
            <person name="Tamura T."/>
        </authorList>
    </citation>
    <scope>NUCLEOTIDE SEQUENCE [LARGE SCALE GENOMIC DNA]</scope>
    <source>
        <strain evidence="1 2">NBRC 105298</strain>
    </source>
</reference>
<comment type="caution">
    <text evidence="1">The sequence shown here is derived from an EMBL/GenBank/DDBJ whole genome shotgun (WGS) entry which is preliminary data.</text>
</comment>
<dbReference type="AlphaFoldDB" id="A0A919TFD9"/>
<dbReference type="Proteomes" id="UP000677082">
    <property type="component" value="Unassembled WGS sequence"/>
</dbReference>
<evidence type="ECO:0000313" key="2">
    <source>
        <dbReference type="Proteomes" id="UP000677082"/>
    </source>
</evidence>